<evidence type="ECO:0000313" key="4">
    <source>
        <dbReference type="Proteomes" id="UP000076552"/>
    </source>
</evidence>
<evidence type="ECO:0000256" key="1">
    <source>
        <dbReference type="SAM" id="Coils"/>
    </source>
</evidence>
<dbReference type="EMBL" id="LFIV01000219">
    <property type="protein sequence ID" value="KZL65486.1"/>
    <property type="molecule type" value="Genomic_DNA"/>
</dbReference>
<accession>A0A166NAU8</accession>
<feature type="compositionally biased region" description="Low complexity" evidence="2">
    <location>
        <begin position="9"/>
        <end position="20"/>
    </location>
</feature>
<feature type="coiled-coil region" evidence="1">
    <location>
        <begin position="161"/>
        <end position="195"/>
    </location>
</feature>
<reference evidence="3 4" key="1">
    <citation type="submission" date="2015-06" db="EMBL/GenBank/DDBJ databases">
        <title>Survival trade-offs in plant roots during colonization by closely related pathogenic and mutualistic fungi.</title>
        <authorList>
            <person name="Hacquard S."/>
            <person name="Kracher B."/>
            <person name="Hiruma K."/>
            <person name="Weinman A."/>
            <person name="Muench P."/>
            <person name="Garrido Oter R."/>
            <person name="Ver Loren van Themaat E."/>
            <person name="Dallerey J.-F."/>
            <person name="Damm U."/>
            <person name="Henrissat B."/>
            <person name="Lespinet O."/>
            <person name="Thon M."/>
            <person name="Kemen E."/>
            <person name="McHardy A.C."/>
            <person name="Schulze-Lefert P."/>
            <person name="O'Connell R.J."/>
        </authorList>
    </citation>
    <scope>NUCLEOTIDE SEQUENCE [LARGE SCALE GENOMIC DNA]</scope>
    <source>
        <strain evidence="3 4">0861</strain>
    </source>
</reference>
<protein>
    <submittedName>
        <fullName evidence="3">Uncharacterized protein</fullName>
    </submittedName>
</protein>
<keyword evidence="1" id="KW-0175">Coiled coil</keyword>
<proteinExistence type="predicted"/>
<evidence type="ECO:0000313" key="3">
    <source>
        <dbReference type="EMBL" id="KZL65486.1"/>
    </source>
</evidence>
<name>A0A166NAU8_9PEZI</name>
<dbReference type="Proteomes" id="UP000076552">
    <property type="component" value="Unassembled WGS sequence"/>
</dbReference>
<dbReference type="AlphaFoldDB" id="A0A166NAU8"/>
<gene>
    <name evidence="3" type="ORF">CT0861_12329</name>
</gene>
<keyword evidence="4" id="KW-1185">Reference proteome</keyword>
<evidence type="ECO:0000256" key="2">
    <source>
        <dbReference type="SAM" id="MobiDB-lite"/>
    </source>
</evidence>
<feature type="region of interest" description="Disordered" evidence="2">
    <location>
        <begin position="1"/>
        <end position="22"/>
    </location>
</feature>
<comment type="caution">
    <text evidence="3">The sequence shown here is derived from an EMBL/GenBank/DDBJ whole genome shotgun (WGS) entry which is preliminary data.</text>
</comment>
<sequence length="213" mass="23865">MESLPPAPSIRRSARSAARPGLKEAQRASYLTQFHIIELEKFLNDQNIASKATRDNIHFHESIIVQLQGLAENSDITKDNITDLIEIHRAKVSIATKDLDVAALNESRARTQISMYTTSNPNIRANISASAAFRSVVDDLDVVVHALEESLPPPPPHARDNARLRSILAYKEKEIARLEKEIAELKVLSHDLVALIWTLVNMNRERRKGPKAI</sequence>
<organism evidence="3 4">
    <name type="scientific">Colletotrichum tofieldiae</name>
    <dbReference type="NCBI Taxonomy" id="708197"/>
    <lineage>
        <taxon>Eukaryota</taxon>
        <taxon>Fungi</taxon>
        <taxon>Dikarya</taxon>
        <taxon>Ascomycota</taxon>
        <taxon>Pezizomycotina</taxon>
        <taxon>Sordariomycetes</taxon>
        <taxon>Hypocreomycetidae</taxon>
        <taxon>Glomerellales</taxon>
        <taxon>Glomerellaceae</taxon>
        <taxon>Colletotrichum</taxon>
        <taxon>Colletotrichum spaethianum species complex</taxon>
    </lineage>
</organism>